<evidence type="ECO:0008006" key="4">
    <source>
        <dbReference type="Google" id="ProtNLM"/>
    </source>
</evidence>
<feature type="compositionally biased region" description="Gly residues" evidence="1">
    <location>
        <begin position="822"/>
        <end position="836"/>
    </location>
</feature>
<organism evidence="2 3">
    <name type="scientific">Thermus thermophilus</name>
    <dbReference type="NCBI Taxonomy" id="274"/>
    <lineage>
        <taxon>Bacteria</taxon>
        <taxon>Thermotogati</taxon>
        <taxon>Deinococcota</taxon>
        <taxon>Deinococci</taxon>
        <taxon>Thermales</taxon>
        <taxon>Thermaceae</taxon>
        <taxon>Thermus</taxon>
    </lineage>
</organism>
<dbReference type="Proteomes" id="UP000596099">
    <property type="component" value="Chromosome"/>
</dbReference>
<reference evidence="3" key="1">
    <citation type="submission" date="2021-01" db="EMBL/GenBank/DDBJ databases">
        <title>Complete Genome Sequence of Thermus thermophilus Strain HB5018, Isolated from Mine Onsen Hot Spring.</title>
        <authorList>
            <person name="Miyazaki K."/>
            <person name="Moriya T."/>
            <person name="Nemoto N."/>
            <person name="Oshima T."/>
            <person name="Yura K."/>
            <person name="Bessho Y."/>
        </authorList>
    </citation>
    <scope>NUCLEOTIDE SEQUENCE [LARGE SCALE GENOMIC DNA]</scope>
    <source>
        <strain evidence="3">HB5018</strain>
    </source>
</reference>
<feature type="compositionally biased region" description="Low complexity" evidence="1">
    <location>
        <begin position="794"/>
        <end position="821"/>
    </location>
</feature>
<evidence type="ECO:0000313" key="3">
    <source>
        <dbReference type="Proteomes" id="UP000596099"/>
    </source>
</evidence>
<feature type="compositionally biased region" description="Low complexity" evidence="1">
    <location>
        <begin position="735"/>
        <end position="747"/>
    </location>
</feature>
<gene>
    <name evidence="2" type="ORF">TthHB5018_05740</name>
</gene>
<name>A0A7R7TCW5_THETH</name>
<accession>A0A7R7TCW5</accession>
<feature type="region of interest" description="Disordered" evidence="1">
    <location>
        <begin position="594"/>
        <end position="857"/>
    </location>
</feature>
<dbReference type="AlphaFoldDB" id="A0A7R7TCW5"/>
<feature type="compositionally biased region" description="Low complexity" evidence="1">
    <location>
        <begin position="670"/>
        <end position="679"/>
    </location>
</feature>
<evidence type="ECO:0000256" key="1">
    <source>
        <dbReference type="SAM" id="MobiDB-lite"/>
    </source>
</evidence>
<evidence type="ECO:0000313" key="2">
    <source>
        <dbReference type="EMBL" id="BCP65640.1"/>
    </source>
</evidence>
<proteinExistence type="predicted"/>
<feature type="compositionally biased region" description="Gly residues" evidence="1">
    <location>
        <begin position="618"/>
        <end position="630"/>
    </location>
</feature>
<dbReference type="EMBL" id="AP024270">
    <property type="protein sequence ID" value="BCP65640.1"/>
    <property type="molecule type" value="Genomic_DNA"/>
</dbReference>
<protein>
    <recommendedName>
        <fullName evidence="4">Translocation/assembly module TamB</fullName>
    </recommendedName>
</protein>
<sequence>MEGGLALLGFRGEVREVRGHLLWGLRLKGVRLEGQGLALEAEEVDLAYDLLGLFRRELPLSLGLRKAVVRPTWEALVPEGGGPPPAFRLLFQSLRLEDVAVELPRGERLFLPPLRLTLLGENPYRFLARLPGGSFQGEARALSPDLAAWEVGFSGEVRGLSFFYEGLKGGRLSGALRLGPQGVFGEAEVREGAVEVVGFPLEGVEGTLRLEGGRVEARLRGRGLEGPVAATAEVDLKAPRYRFLVEGRPSLRALALHYGLALPVEGDGRLVLEGEGWEALRLQGAFQGEGRLLGEPFRHQGTLSFRKVFALEARVEGRLFDRTYTLEAGLEGGRYWGRYRDSLGSALALFGEGGRYEGEGRAAWPKPLEGLAAVRFQGEGSRYRVVVEGPGARLPLFPPLDLSGEVVGEGERVSGRVGPLTLAGTWGDLALRLRPTPLLVGQVEGEGRLEGGRLLADLRYASPYAAFPVRVRQGEGAFFLESPYGEGSYRGGVFALRLEGLPLRLLEEARLYGEAVYREGALSGALRLEGRALEARARLRGLAADLEGRLSTPLGTLPLSGAYDPEAGLRLLAGGLRLTYREALRLVGEAALGGSGSGRTWPTGRGSRGGPPWRALWGFGGGSGGRGGGFSSPSPAPWRGRGRFFRGSPSPAASSPLGPRGSPPRPSPSGSPGRPWSFPGWGGWSFRGATPSFWTSPSATGGWRGGFGPRGTWKEGRWPSPPPSAPCGARGPGGRSPWRGRGTSRPSAPGPLRERRTSSPSPTGARPPSPGRASSWSSLERGQPCALRERRRASPSPGGTGRASPSASSPGGMTSPPSGFPQGFGGTGASREGGFGWRPLTARRSWRGRPSYGPASS</sequence>
<feature type="compositionally biased region" description="Low complexity" evidence="1">
    <location>
        <begin position="645"/>
        <end position="660"/>
    </location>
</feature>